<dbReference type="GO" id="GO:0004888">
    <property type="term" value="F:transmembrane signaling receptor activity"/>
    <property type="evidence" value="ECO:0007669"/>
    <property type="project" value="InterPro"/>
</dbReference>
<dbReference type="GO" id="GO:0006935">
    <property type="term" value="P:chemotaxis"/>
    <property type="evidence" value="ECO:0007669"/>
    <property type="project" value="InterPro"/>
</dbReference>
<dbReference type="SMART" id="SM00283">
    <property type="entry name" value="MA"/>
    <property type="match status" value="1"/>
</dbReference>
<organism evidence="6 7">
    <name type="scientific">Chromobacterium violaceum</name>
    <dbReference type="NCBI Taxonomy" id="536"/>
    <lineage>
        <taxon>Bacteria</taxon>
        <taxon>Pseudomonadati</taxon>
        <taxon>Pseudomonadota</taxon>
        <taxon>Betaproteobacteria</taxon>
        <taxon>Neisseriales</taxon>
        <taxon>Chromobacteriaceae</taxon>
        <taxon>Chromobacterium</taxon>
    </lineage>
</organism>
<dbReference type="AlphaFoldDB" id="A0A3S4LLT4"/>
<dbReference type="InterPro" id="IPR004089">
    <property type="entry name" value="MCPsignal_dom"/>
</dbReference>
<feature type="compositionally biased region" description="Basic and acidic residues" evidence="4">
    <location>
        <begin position="44"/>
        <end position="56"/>
    </location>
</feature>
<dbReference type="GO" id="GO:0016020">
    <property type="term" value="C:membrane"/>
    <property type="evidence" value="ECO:0007669"/>
    <property type="project" value="InterPro"/>
</dbReference>
<gene>
    <name evidence="6" type="primary">bdlA_9</name>
    <name evidence="6" type="ORF">NCTC9695_04227</name>
</gene>
<dbReference type="PANTHER" id="PTHR32089:SF112">
    <property type="entry name" value="LYSOZYME-LIKE PROTEIN-RELATED"/>
    <property type="match status" value="1"/>
</dbReference>
<name>A0A3S4LLT4_CHRVL</name>
<dbReference type="InterPro" id="IPR004090">
    <property type="entry name" value="Chemotax_Me-accpt_rcpt"/>
</dbReference>
<evidence type="ECO:0000259" key="5">
    <source>
        <dbReference type="PROSITE" id="PS50111"/>
    </source>
</evidence>
<dbReference type="SUPFAM" id="SSF58104">
    <property type="entry name" value="Methyl-accepting chemotaxis protein (MCP) signaling domain"/>
    <property type="match status" value="1"/>
</dbReference>
<dbReference type="Pfam" id="PF00015">
    <property type="entry name" value="MCPsignal"/>
    <property type="match status" value="1"/>
</dbReference>
<feature type="domain" description="Methyl-accepting transducer" evidence="5">
    <location>
        <begin position="65"/>
        <end position="147"/>
    </location>
</feature>
<feature type="compositionally biased region" description="Gly residues" evidence="4">
    <location>
        <begin position="25"/>
        <end position="39"/>
    </location>
</feature>
<sequence length="232" mass="24111">MAACSDQVSVCAGRRRAIPALLPPGGTGRKTGDAGGGRDPAGIRTDRQRLDPDRRPGRPFPGNRRIAGEIKEIADQTNLLALNAAIEAARAGESGRGFAVVADEVRKLAERSAQATERIASMVKRIQEDTGSVADSMSEVRPLVTRGWKGPGGGAGAARDQSRRRAHAGADTLDGEGGDGTGRGRHSVASNVASITRMVDASQASVTEVSGNVEALSALAHQLKDSVAKFRL</sequence>
<feature type="region of interest" description="Disordered" evidence="4">
    <location>
        <begin position="15"/>
        <end position="64"/>
    </location>
</feature>
<accession>A0A3S4LLT4</accession>
<dbReference type="Gene3D" id="1.10.287.950">
    <property type="entry name" value="Methyl-accepting chemotaxis protein"/>
    <property type="match status" value="1"/>
</dbReference>
<dbReference type="PRINTS" id="PR00260">
    <property type="entry name" value="CHEMTRNSDUCR"/>
</dbReference>
<proteinExistence type="inferred from homology"/>
<keyword evidence="1 3" id="KW-0807">Transducer</keyword>
<feature type="region of interest" description="Disordered" evidence="4">
    <location>
        <begin position="144"/>
        <end position="186"/>
    </location>
</feature>
<dbReference type="EMBL" id="LR134182">
    <property type="protein sequence ID" value="VEB43767.1"/>
    <property type="molecule type" value="Genomic_DNA"/>
</dbReference>
<dbReference type="PANTHER" id="PTHR32089">
    <property type="entry name" value="METHYL-ACCEPTING CHEMOTAXIS PROTEIN MCPB"/>
    <property type="match status" value="1"/>
</dbReference>
<dbReference type="PROSITE" id="PS50111">
    <property type="entry name" value="CHEMOTAXIS_TRANSDUC_2"/>
    <property type="match status" value="1"/>
</dbReference>
<dbReference type="GO" id="GO:0007165">
    <property type="term" value="P:signal transduction"/>
    <property type="evidence" value="ECO:0007669"/>
    <property type="project" value="UniProtKB-KW"/>
</dbReference>
<evidence type="ECO:0000256" key="2">
    <source>
        <dbReference type="ARBA" id="ARBA00029447"/>
    </source>
</evidence>
<evidence type="ECO:0000256" key="3">
    <source>
        <dbReference type="PROSITE-ProRule" id="PRU00284"/>
    </source>
</evidence>
<protein>
    <submittedName>
        <fullName evidence="6">Chemotaxis regulator BdlA</fullName>
    </submittedName>
</protein>
<reference evidence="6 7" key="1">
    <citation type="submission" date="2018-12" db="EMBL/GenBank/DDBJ databases">
        <authorList>
            <consortium name="Pathogen Informatics"/>
        </authorList>
    </citation>
    <scope>NUCLEOTIDE SEQUENCE [LARGE SCALE GENOMIC DNA]</scope>
    <source>
        <strain evidence="6 7">NCTC9695</strain>
    </source>
</reference>
<comment type="similarity">
    <text evidence="2">Belongs to the methyl-accepting chemotaxis (MCP) protein family.</text>
</comment>
<evidence type="ECO:0000313" key="6">
    <source>
        <dbReference type="EMBL" id="VEB43767.1"/>
    </source>
</evidence>
<evidence type="ECO:0000313" key="7">
    <source>
        <dbReference type="Proteomes" id="UP000275777"/>
    </source>
</evidence>
<evidence type="ECO:0000256" key="4">
    <source>
        <dbReference type="SAM" id="MobiDB-lite"/>
    </source>
</evidence>
<evidence type="ECO:0000256" key="1">
    <source>
        <dbReference type="ARBA" id="ARBA00023224"/>
    </source>
</evidence>
<dbReference type="Proteomes" id="UP000275777">
    <property type="component" value="Chromosome"/>
</dbReference>